<dbReference type="Proteomes" id="UP001501207">
    <property type="component" value="Unassembled WGS sequence"/>
</dbReference>
<proteinExistence type="predicted"/>
<evidence type="ECO:0000259" key="2">
    <source>
        <dbReference type="Pfam" id="PF01408"/>
    </source>
</evidence>
<protein>
    <submittedName>
        <fullName evidence="4">Oxidoreductase C-terminal domain-containing protein</fullName>
    </submittedName>
</protein>
<feature type="domain" description="Gfo/Idh/MocA-like oxidoreductase N-terminal" evidence="2">
    <location>
        <begin position="64"/>
        <end position="125"/>
    </location>
</feature>
<dbReference type="InterPro" id="IPR032459">
    <property type="entry name" value="Oxidoreduct_C"/>
</dbReference>
<dbReference type="InterPro" id="IPR050463">
    <property type="entry name" value="Gfo/Idh/MocA_oxidrdct_glycsds"/>
</dbReference>
<accession>A0ABP8G9N1</accession>
<organism evidence="4 5">
    <name type="scientific">Compostibacter hankyongensis</name>
    <dbReference type="NCBI Taxonomy" id="1007089"/>
    <lineage>
        <taxon>Bacteria</taxon>
        <taxon>Pseudomonadati</taxon>
        <taxon>Bacteroidota</taxon>
        <taxon>Chitinophagia</taxon>
        <taxon>Chitinophagales</taxon>
        <taxon>Chitinophagaceae</taxon>
        <taxon>Compostibacter</taxon>
    </lineage>
</organism>
<dbReference type="Gene3D" id="3.40.50.720">
    <property type="entry name" value="NAD(P)-binding Rossmann-like Domain"/>
    <property type="match status" value="1"/>
</dbReference>
<dbReference type="InterPro" id="IPR036291">
    <property type="entry name" value="NAD(P)-bd_dom_sf"/>
</dbReference>
<comment type="caution">
    <text evidence="4">The sequence shown here is derived from an EMBL/GenBank/DDBJ whole genome shotgun (WGS) entry which is preliminary data.</text>
</comment>
<keyword evidence="5" id="KW-1185">Reference proteome</keyword>
<reference evidence="5" key="1">
    <citation type="journal article" date="2019" name="Int. J. Syst. Evol. Microbiol.">
        <title>The Global Catalogue of Microorganisms (GCM) 10K type strain sequencing project: providing services to taxonomists for standard genome sequencing and annotation.</title>
        <authorList>
            <consortium name="The Broad Institute Genomics Platform"/>
            <consortium name="The Broad Institute Genome Sequencing Center for Infectious Disease"/>
            <person name="Wu L."/>
            <person name="Ma J."/>
        </authorList>
    </citation>
    <scope>NUCLEOTIDE SEQUENCE [LARGE SCALE GENOMIC DNA]</scope>
    <source>
        <strain evidence="5">JCM 17664</strain>
    </source>
</reference>
<dbReference type="PANTHER" id="PTHR43818">
    <property type="entry name" value="BCDNA.GH03377"/>
    <property type="match status" value="1"/>
</dbReference>
<dbReference type="RefSeq" id="WP_344981673.1">
    <property type="nucleotide sequence ID" value="NZ_BAABFN010000022.1"/>
</dbReference>
<dbReference type="Pfam" id="PF16490">
    <property type="entry name" value="Oxidoreduct_C"/>
    <property type="match status" value="1"/>
</dbReference>
<dbReference type="EMBL" id="BAABFN010000022">
    <property type="protein sequence ID" value="GAA4320206.1"/>
    <property type="molecule type" value="Genomic_DNA"/>
</dbReference>
<gene>
    <name evidence="4" type="ORF">GCM10023143_34220</name>
</gene>
<dbReference type="Pfam" id="PF01408">
    <property type="entry name" value="GFO_IDH_MocA"/>
    <property type="match status" value="1"/>
</dbReference>
<sequence length="436" mass="49441">MQTNANDSLHLVVLDPGHFHAALVQKSMYPEMSPVVNVYAPGGKEVEDYLGLIRKYNSQADQPTHWEEKVYTGPDYLDKMLGDKAGNLVIIAGNNREKTRYIKKAVDAGIHVLADKPMAIDSAGFRLLESAFADAKQHGVLLYDIMTERYEITNVLQKACTQLGIFGTLENGTEKDPSVISESVHYFYKEVSGDTLTRPAWYYDVTQQGDGIVDVTTHLIDLIQWELFSGTSPDYHRDVQVHSARRWPTHITPEQFTRSTHVDAYPQFLRTAVRDSILEVYANGEINYSLRGVHARVGVRWDFQAPPGSGDTYYSRIRGSKADLVIRQDKASGYRPALFIELRHPPEEKEALTLTQEFSAIQKKYPGVTLKKQDDKSWEVVIPAQYRLGHEAHFALVMKKYLEYLKAGKMPEWETAAMLTKYYITTRALSIAQTTE</sequence>
<evidence type="ECO:0000256" key="1">
    <source>
        <dbReference type="ARBA" id="ARBA00023002"/>
    </source>
</evidence>
<dbReference type="SUPFAM" id="SSF51735">
    <property type="entry name" value="NAD(P)-binding Rossmann-fold domains"/>
    <property type="match status" value="1"/>
</dbReference>
<evidence type="ECO:0000313" key="4">
    <source>
        <dbReference type="EMBL" id="GAA4320206.1"/>
    </source>
</evidence>
<keyword evidence="1" id="KW-0560">Oxidoreductase</keyword>
<dbReference type="PANTHER" id="PTHR43818:SF11">
    <property type="entry name" value="BCDNA.GH03377"/>
    <property type="match status" value="1"/>
</dbReference>
<evidence type="ECO:0000313" key="5">
    <source>
        <dbReference type="Proteomes" id="UP001501207"/>
    </source>
</evidence>
<feature type="domain" description="Putative oxidoreductase C-terminal" evidence="3">
    <location>
        <begin position="161"/>
        <end position="432"/>
    </location>
</feature>
<dbReference type="InterPro" id="IPR000683">
    <property type="entry name" value="Gfo/Idh/MocA-like_OxRdtase_N"/>
</dbReference>
<name>A0ABP8G9N1_9BACT</name>
<evidence type="ECO:0000259" key="3">
    <source>
        <dbReference type="Pfam" id="PF16490"/>
    </source>
</evidence>